<organism evidence="1 2">
    <name type="scientific">Portunus trituberculatus</name>
    <name type="common">Swimming crab</name>
    <name type="synonym">Neptunus trituberculatus</name>
    <dbReference type="NCBI Taxonomy" id="210409"/>
    <lineage>
        <taxon>Eukaryota</taxon>
        <taxon>Metazoa</taxon>
        <taxon>Ecdysozoa</taxon>
        <taxon>Arthropoda</taxon>
        <taxon>Crustacea</taxon>
        <taxon>Multicrustacea</taxon>
        <taxon>Malacostraca</taxon>
        <taxon>Eumalacostraca</taxon>
        <taxon>Eucarida</taxon>
        <taxon>Decapoda</taxon>
        <taxon>Pleocyemata</taxon>
        <taxon>Brachyura</taxon>
        <taxon>Eubrachyura</taxon>
        <taxon>Portunoidea</taxon>
        <taxon>Portunidae</taxon>
        <taxon>Portuninae</taxon>
        <taxon>Portunus</taxon>
    </lineage>
</organism>
<dbReference type="Proteomes" id="UP000324222">
    <property type="component" value="Unassembled WGS sequence"/>
</dbReference>
<name>A0A5B7FTQ1_PORTR</name>
<keyword evidence="2" id="KW-1185">Reference proteome</keyword>
<evidence type="ECO:0000313" key="2">
    <source>
        <dbReference type="Proteomes" id="UP000324222"/>
    </source>
</evidence>
<gene>
    <name evidence="1" type="ORF">E2C01_041490</name>
</gene>
<dbReference type="EMBL" id="VSRR010007893">
    <property type="protein sequence ID" value="MPC47734.1"/>
    <property type="molecule type" value="Genomic_DNA"/>
</dbReference>
<accession>A0A5B7FTQ1</accession>
<reference evidence="1 2" key="1">
    <citation type="submission" date="2019-05" db="EMBL/GenBank/DDBJ databases">
        <title>Another draft genome of Portunus trituberculatus and its Hox gene families provides insights of decapod evolution.</title>
        <authorList>
            <person name="Jeong J.-H."/>
            <person name="Song I."/>
            <person name="Kim S."/>
            <person name="Choi T."/>
            <person name="Kim D."/>
            <person name="Ryu S."/>
            <person name="Kim W."/>
        </authorList>
    </citation>
    <scope>NUCLEOTIDE SEQUENCE [LARGE SCALE GENOMIC DNA]</scope>
    <source>
        <tissue evidence="1">Muscle</tissue>
    </source>
</reference>
<evidence type="ECO:0000313" key="1">
    <source>
        <dbReference type="EMBL" id="MPC47734.1"/>
    </source>
</evidence>
<dbReference type="AlphaFoldDB" id="A0A5B7FTQ1"/>
<comment type="caution">
    <text evidence="1">The sequence shown here is derived from an EMBL/GenBank/DDBJ whole genome shotgun (WGS) entry which is preliminary data.</text>
</comment>
<proteinExistence type="predicted"/>
<sequence length="128" mass="14729">MEPSIGRSIQTSHTWPIATPHHWSRPTVQLRGLSFGPHNPVPKFRAAHTWPVATEHHREYVTTKAGHTRSIILKSSLLLEKAWDKLFENMQQHRLQPLQSVSPPQLTANVFCCKLVVMVMRVQLNSYF</sequence>
<protein>
    <submittedName>
        <fullName evidence="1">Uncharacterized protein</fullName>
    </submittedName>
</protein>